<evidence type="ECO:0000313" key="2">
    <source>
        <dbReference type="Proteomes" id="UP000198807"/>
    </source>
</evidence>
<name>A0A1H7HHS8_9GAMM</name>
<proteinExistence type="predicted"/>
<sequence>MIVPTPSLYPEEDLQGTAHVDRLLTECFGTGCQGKTIGTCTNKYYIKWYGSHRFRHVIECLEPR</sequence>
<accession>A0A1H7HHS8</accession>
<reference evidence="2" key="1">
    <citation type="submission" date="2016-10" db="EMBL/GenBank/DDBJ databases">
        <authorList>
            <person name="Varghese N."/>
            <person name="Submissions S."/>
        </authorList>
    </citation>
    <scope>NUCLEOTIDE SEQUENCE [LARGE SCALE GENOMIC DNA]</scope>
    <source>
        <strain evidence="2">CGMCC 1.9150</strain>
    </source>
</reference>
<dbReference type="EMBL" id="FOBC01000002">
    <property type="protein sequence ID" value="SEK49946.1"/>
    <property type="molecule type" value="Genomic_DNA"/>
</dbReference>
<gene>
    <name evidence="1" type="ORF">SAMN04488129_102225</name>
</gene>
<protein>
    <submittedName>
        <fullName evidence="1">Uncharacterized protein</fullName>
    </submittedName>
</protein>
<keyword evidence="2" id="KW-1185">Reference proteome</keyword>
<dbReference type="Proteomes" id="UP000198807">
    <property type="component" value="Unassembled WGS sequence"/>
</dbReference>
<organism evidence="1 2">
    <name type="scientific">Halomonas daqiaonensis</name>
    <dbReference type="NCBI Taxonomy" id="650850"/>
    <lineage>
        <taxon>Bacteria</taxon>
        <taxon>Pseudomonadati</taxon>
        <taxon>Pseudomonadota</taxon>
        <taxon>Gammaproteobacteria</taxon>
        <taxon>Oceanospirillales</taxon>
        <taxon>Halomonadaceae</taxon>
        <taxon>Halomonas</taxon>
    </lineage>
</organism>
<evidence type="ECO:0000313" key="1">
    <source>
        <dbReference type="EMBL" id="SEK49946.1"/>
    </source>
</evidence>
<dbReference type="AlphaFoldDB" id="A0A1H7HHS8"/>